<comment type="similarity">
    <text evidence="4 16">Belongs to the class-III pyridoxal-phosphate-dependent aminotransferase family.</text>
</comment>
<evidence type="ECO:0000256" key="14">
    <source>
        <dbReference type="ARBA" id="ARBA00048021"/>
    </source>
</evidence>
<dbReference type="PANTHER" id="PTHR11986">
    <property type="entry name" value="AMINOTRANSFERASE CLASS III"/>
    <property type="match status" value="1"/>
</dbReference>
<dbReference type="PATRIC" id="fig|33881.3.peg.1007"/>
<dbReference type="SUPFAM" id="SSF53383">
    <property type="entry name" value="PLP-dependent transferases"/>
    <property type="match status" value="1"/>
</dbReference>
<proteinExistence type="inferred from homology"/>
<dbReference type="EMBL" id="LDQC01000022">
    <property type="protein sequence ID" value="KTR09096.1"/>
    <property type="molecule type" value="Genomic_DNA"/>
</dbReference>
<dbReference type="GO" id="GO:0034386">
    <property type="term" value="F:4-aminobutyrate:2-oxoglutarate transaminase activity"/>
    <property type="evidence" value="ECO:0007669"/>
    <property type="project" value="UniProtKB-EC"/>
</dbReference>
<dbReference type="Proteomes" id="UP000078252">
    <property type="component" value="Unassembled WGS sequence"/>
</dbReference>
<dbReference type="AlphaFoldDB" id="A0A175RZG3"/>
<organism evidence="19 20">
    <name type="scientific">Curtobacterium luteum</name>
    <dbReference type="NCBI Taxonomy" id="33881"/>
    <lineage>
        <taxon>Bacteria</taxon>
        <taxon>Bacillati</taxon>
        <taxon>Actinomycetota</taxon>
        <taxon>Actinomycetes</taxon>
        <taxon>Micrococcales</taxon>
        <taxon>Microbacteriaceae</taxon>
        <taxon>Curtobacterium</taxon>
    </lineage>
</organism>
<dbReference type="EC" id="2.6.1.19" evidence="6"/>
<evidence type="ECO:0000313" key="19">
    <source>
        <dbReference type="EMBL" id="KTR09096.1"/>
    </source>
</evidence>
<protein>
    <recommendedName>
        <fullName evidence="12">(S)-3-amino-2-methylpropionate transaminase</fullName>
        <ecNumber evidence="6">2.6.1.19</ecNumber>
        <ecNumber evidence="5">2.6.1.22</ecNumber>
    </recommendedName>
    <alternativeName>
        <fullName evidence="13">GABA aminotransferase</fullName>
    </alternativeName>
    <alternativeName>
        <fullName evidence="11">Gamma-amino-N-butyrate transaminase</fullName>
    </alternativeName>
    <alternativeName>
        <fullName evidence="15">Glutamate:succinic semialdehyde transaminase</fullName>
    </alternativeName>
    <alternativeName>
        <fullName evidence="10">L-AIBAT</fullName>
    </alternativeName>
</protein>
<evidence type="ECO:0000256" key="15">
    <source>
        <dbReference type="ARBA" id="ARBA00050054"/>
    </source>
</evidence>
<dbReference type="GO" id="GO:0042802">
    <property type="term" value="F:identical protein binding"/>
    <property type="evidence" value="ECO:0007669"/>
    <property type="project" value="TreeGrafter"/>
</dbReference>
<keyword evidence="18" id="KW-0472">Membrane</keyword>
<gene>
    <name evidence="19" type="ORF">NS184_03700</name>
</gene>
<comment type="caution">
    <text evidence="19">The sequence shown here is derived from an EMBL/GenBank/DDBJ whole genome shotgun (WGS) entry which is preliminary data.</text>
</comment>
<dbReference type="NCBIfam" id="TIGR00700">
    <property type="entry name" value="GABAtrnsam"/>
    <property type="match status" value="1"/>
</dbReference>
<name>A0A175RZG3_9MICO</name>
<dbReference type="CDD" id="cd00610">
    <property type="entry name" value="OAT_like"/>
    <property type="match status" value="1"/>
</dbReference>
<dbReference type="InterPro" id="IPR015422">
    <property type="entry name" value="PyrdxlP-dep_Trfase_small"/>
</dbReference>
<evidence type="ECO:0000256" key="18">
    <source>
        <dbReference type="SAM" id="Phobius"/>
    </source>
</evidence>
<dbReference type="GO" id="GO:0047298">
    <property type="term" value="F:(S)-3-amino-2-methylpropionate transaminase activity"/>
    <property type="evidence" value="ECO:0007669"/>
    <property type="project" value="UniProtKB-EC"/>
</dbReference>
<comment type="catalytic activity">
    <reaction evidence="1">
        <text>(S)-3-amino-2-methylpropanoate + 2-oxoglutarate = 2-methyl-3-oxopropanoate + L-glutamate</text>
        <dbReference type="Rhea" id="RHEA:13993"/>
        <dbReference type="ChEBI" id="CHEBI:16810"/>
        <dbReference type="ChEBI" id="CHEBI:29985"/>
        <dbReference type="ChEBI" id="CHEBI:57700"/>
        <dbReference type="ChEBI" id="CHEBI:58655"/>
        <dbReference type="EC" id="2.6.1.22"/>
    </reaction>
</comment>
<evidence type="ECO:0000256" key="6">
    <source>
        <dbReference type="ARBA" id="ARBA00012912"/>
    </source>
</evidence>
<evidence type="ECO:0000256" key="4">
    <source>
        <dbReference type="ARBA" id="ARBA00008954"/>
    </source>
</evidence>
<evidence type="ECO:0000256" key="1">
    <source>
        <dbReference type="ARBA" id="ARBA00001750"/>
    </source>
</evidence>
<comment type="pathway">
    <text evidence="3">Amino-acid degradation; 4-aminobutanoate degradation.</text>
</comment>
<feature type="transmembrane region" description="Helical" evidence="18">
    <location>
        <begin position="42"/>
        <end position="65"/>
    </location>
</feature>
<dbReference type="STRING" id="33881.NS184_03700"/>
<dbReference type="Pfam" id="PF00202">
    <property type="entry name" value="Aminotran_3"/>
    <property type="match status" value="1"/>
</dbReference>
<dbReference type="InterPro" id="IPR004632">
    <property type="entry name" value="4NH2But_aminotransferase_bac"/>
</dbReference>
<evidence type="ECO:0000256" key="10">
    <source>
        <dbReference type="ARBA" id="ARBA00029760"/>
    </source>
</evidence>
<keyword evidence="18" id="KW-0812">Transmembrane</keyword>
<dbReference type="InterPro" id="IPR005814">
    <property type="entry name" value="Aminotrans_3"/>
</dbReference>
<evidence type="ECO:0000256" key="17">
    <source>
        <dbReference type="SAM" id="MobiDB-lite"/>
    </source>
</evidence>
<evidence type="ECO:0000256" key="13">
    <source>
        <dbReference type="ARBA" id="ARBA00031787"/>
    </source>
</evidence>
<dbReference type="OrthoDB" id="9801052at2"/>
<accession>A0A175RZG3</accession>
<dbReference type="Gene3D" id="3.40.640.10">
    <property type="entry name" value="Type I PLP-dependent aspartate aminotransferase-like (Major domain)"/>
    <property type="match status" value="1"/>
</dbReference>
<evidence type="ECO:0000313" key="20">
    <source>
        <dbReference type="Proteomes" id="UP000078252"/>
    </source>
</evidence>
<evidence type="ECO:0000256" key="3">
    <source>
        <dbReference type="ARBA" id="ARBA00005176"/>
    </source>
</evidence>
<keyword evidence="8 19" id="KW-0808">Transferase</keyword>
<dbReference type="RefSeq" id="WP_058724788.1">
    <property type="nucleotide sequence ID" value="NZ_LDQC01000022.1"/>
</dbReference>
<comment type="cofactor">
    <cofactor evidence="2">
        <name>pyridoxal 5'-phosphate</name>
        <dbReference type="ChEBI" id="CHEBI:597326"/>
    </cofactor>
</comment>
<evidence type="ECO:0000256" key="11">
    <source>
        <dbReference type="ARBA" id="ARBA00030204"/>
    </source>
</evidence>
<dbReference type="PIRSF" id="PIRSF000521">
    <property type="entry name" value="Transaminase_4ab_Lys_Orn"/>
    <property type="match status" value="1"/>
</dbReference>
<comment type="catalytic activity">
    <reaction evidence="14">
        <text>4-aminobutanoate + 2-oxoglutarate = succinate semialdehyde + L-glutamate</text>
        <dbReference type="Rhea" id="RHEA:23352"/>
        <dbReference type="ChEBI" id="CHEBI:16810"/>
        <dbReference type="ChEBI" id="CHEBI:29985"/>
        <dbReference type="ChEBI" id="CHEBI:57706"/>
        <dbReference type="ChEBI" id="CHEBI:59888"/>
        <dbReference type="EC" id="2.6.1.19"/>
    </reaction>
</comment>
<dbReference type="Gene3D" id="3.90.1150.10">
    <property type="entry name" value="Aspartate Aminotransferase, domain 1"/>
    <property type="match status" value="1"/>
</dbReference>
<keyword evidence="18" id="KW-1133">Transmembrane helix</keyword>
<dbReference type="GO" id="GO:0009448">
    <property type="term" value="P:gamma-aminobutyric acid metabolic process"/>
    <property type="evidence" value="ECO:0007669"/>
    <property type="project" value="InterPro"/>
</dbReference>
<evidence type="ECO:0000256" key="2">
    <source>
        <dbReference type="ARBA" id="ARBA00001933"/>
    </source>
</evidence>
<dbReference type="GO" id="GO:0030170">
    <property type="term" value="F:pyridoxal phosphate binding"/>
    <property type="evidence" value="ECO:0007669"/>
    <property type="project" value="InterPro"/>
</dbReference>
<dbReference type="InterPro" id="IPR050103">
    <property type="entry name" value="Class-III_PLP-dep_AT"/>
</dbReference>
<dbReference type="NCBIfam" id="NF004714">
    <property type="entry name" value="PRK06058.1"/>
    <property type="match status" value="1"/>
</dbReference>
<dbReference type="FunFam" id="3.40.640.10:FF:000013">
    <property type="entry name" value="4-aminobutyrate aminotransferase"/>
    <property type="match status" value="1"/>
</dbReference>
<evidence type="ECO:0000256" key="5">
    <source>
        <dbReference type="ARBA" id="ARBA00012876"/>
    </source>
</evidence>
<dbReference type="InterPro" id="IPR049704">
    <property type="entry name" value="Aminotrans_3_PPA_site"/>
</dbReference>
<dbReference type="PROSITE" id="PS00600">
    <property type="entry name" value="AA_TRANSFER_CLASS_3"/>
    <property type="match status" value="1"/>
</dbReference>
<evidence type="ECO:0000256" key="9">
    <source>
        <dbReference type="ARBA" id="ARBA00022898"/>
    </source>
</evidence>
<evidence type="ECO:0000256" key="12">
    <source>
        <dbReference type="ARBA" id="ARBA00030857"/>
    </source>
</evidence>
<dbReference type="EC" id="2.6.1.22" evidence="5"/>
<dbReference type="InterPro" id="IPR015424">
    <property type="entry name" value="PyrdxlP-dep_Trfase"/>
</dbReference>
<keyword evidence="9 16" id="KW-0663">Pyridoxal phosphate</keyword>
<dbReference type="InterPro" id="IPR015421">
    <property type="entry name" value="PyrdxlP-dep_Trfase_major"/>
</dbReference>
<dbReference type="PANTHER" id="PTHR11986:SF58">
    <property type="entry name" value="LEUCINE_METHIONINE RACEMASE"/>
    <property type="match status" value="1"/>
</dbReference>
<feature type="compositionally biased region" description="Low complexity" evidence="17">
    <location>
        <begin position="1"/>
        <end position="13"/>
    </location>
</feature>
<evidence type="ECO:0000256" key="16">
    <source>
        <dbReference type="RuleBase" id="RU003560"/>
    </source>
</evidence>
<keyword evidence="7 19" id="KW-0032">Aminotransferase</keyword>
<sequence>MTSTVAPSTSAATGGPSLPQERRLVTEVPGPRSRELMDRKRAAVAAGVGVAVPIAVVAAGGGVVVDADGNSFVDLGSGIAVTSVGNAHPRVVEAVQQQVASFTHTCFTIAAYDGYVEVAEALNRLTPGDHEKRTALFNSGAEAVENAVKIARKHTGKQAIVVFDHAYHGRTNLTMALTAKNQPYKNGFGPFAPEVYRVPMSYPFRDGGLTGAEAAKRAITQIEKQVGAENTAALLIEPIQGEGGFVVPAPGFLSALSEWATANGVVFIADEVQTGFARTGAMFASEHEGVVPDLVTTAKGMAGGMPLSAVTGRAEIMDSAHVGGLGGTYGGNPVACAAALAAIDAFEHDGLVERAAAIGDLLLGRLRAAQAEDPRIGDVRGRGAMVAIELVDPETGEPDAALTGRVVKYAYEHGVIALTAGTYGNVLRFLPPLAIDDALLGEGLDVVLEGLAAA</sequence>
<evidence type="ECO:0000256" key="7">
    <source>
        <dbReference type="ARBA" id="ARBA00022576"/>
    </source>
</evidence>
<evidence type="ECO:0000256" key="8">
    <source>
        <dbReference type="ARBA" id="ARBA00022679"/>
    </source>
</evidence>
<reference evidence="19 20" key="1">
    <citation type="journal article" date="2016" name="Front. Microbiol.">
        <title>Genomic Resource of Rice Seed Associated Bacteria.</title>
        <authorList>
            <person name="Midha S."/>
            <person name="Bansal K."/>
            <person name="Sharma S."/>
            <person name="Kumar N."/>
            <person name="Patil P.P."/>
            <person name="Chaudhry V."/>
            <person name="Patil P.B."/>
        </authorList>
    </citation>
    <scope>NUCLEOTIDE SEQUENCE [LARGE SCALE GENOMIC DNA]</scope>
    <source>
        <strain evidence="19 20">NS184</strain>
    </source>
</reference>
<feature type="region of interest" description="Disordered" evidence="17">
    <location>
        <begin position="1"/>
        <end position="20"/>
    </location>
</feature>